<dbReference type="AlphaFoldDB" id="A0A5N1GJI7"/>
<gene>
    <name evidence="1" type="ORF">F6I03_06770</name>
</gene>
<dbReference type="OrthoDB" id="8442276at2"/>
<dbReference type="EMBL" id="VYWO01000004">
    <property type="protein sequence ID" value="KAA9300506.1"/>
    <property type="molecule type" value="Genomic_DNA"/>
</dbReference>
<comment type="caution">
    <text evidence="1">The sequence shown here is derived from an EMBL/GenBank/DDBJ whole genome shotgun (WGS) entry which is preliminary data.</text>
</comment>
<proteinExistence type="predicted"/>
<evidence type="ECO:0000313" key="1">
    <source>
        <dbReference type="EMBL" id="KAA9300506.1"/>
    </source>
</evidence>
<reference evidence="1 2" key="1">
    <citation type="submission" date="2019-09" db="EMBL/GenBank/DDBJ databases">
        <title>Draft genome sequence assemblies of isolates from the urinary tract.</title>
        <authorList>
            <person name="Mores C.R."/>
            <person name="Putonti C."/>
            <person name="Wolfe A.J."/>
        </authorList>
    </citation>
    <scope>NUCLEOTIDE SEQUENCE [LARGE SCALE GENOMIC DNA]</scope>
    <source>
        <strain evidence="1 2">UMB623</strain>
    </source>
</reference>
<sequence>MEAKEALQILEERFKAHPDRHSDWDWDELLLYLEADSDFLDSIIAMEETGGQPDLIHCEPFTRAFFADMSPESPEGRRSVCYDREARLGRKKFPPETSVEEMCQAMGTKLMPIDMYLTLQLLGPLDSKTSSWLKTPEPMRQRGGALFGDYRYGEPFVYHNGADAYYKSRGFRTFLYLPDLDDLEDEN</sequence>
<dbReference type="RefSeq" id="WP_070431370.1">
    <property type="nucleotide sequence ID" value="NZ_VYWO01000004.1"/>
</dbReference>
<dbReference type="InterPro" id="IPR025352">
    <property type="entry name" value="DUF4256"/>
</dbReference>
<dbReference type="Proteomes" id="UP000327148">
    <property type="component" value="Unassembled WGS sequence"/>
</dbReference>
<evidence type="ECO:0000313" key="2">
    <source>
        <dbReference type="Proteomes" id="UP000327148"/>
    </source>
</evidence>
<dbReference type="Pfam" id="PF14066">
    <property type="entry name" value="DUF4256"/>
    <property type="match status" value="1"/>
</dbReference>
<accession>A0A5N1GJI7</accession>
<organism evidence="1 2">
    <name type="scientific">Aerococcus sanguinicola</name>
    <dbReference type="NCBI Taxonomy" id="119206"/>
    <lineage>
        <taxon>Bacteria</taxon>
        <taxon>Bacillati</taxon>
        <taxon>Bacillota</taxon>
        <taxon>Bacilli</taxon>
        <taxon>Lactobacillales</taxon>
        <taxon>Aerococcaceae</taxon>
        <taxon>Aerococcus</taxon>
    </lineage>
</organism>
<name>A0A5N1GJI7_9LACT</name>
<protein>
    <submittedName>
        <fullName evidence="1">DUF4256 family protein</fullName>
    </submittedName>
</protein>